<reference evidence="1" key="2">
    <citation type="submission" date="2020-09" db="EMBL/GenBank/DDBJ databases">
        <authorList>
            <person name="Sun Q."/>
            <person name="Zhou Y."/>
        </authorList>
    </citation>
    <scope>NUCLEOTIDE SEQUENCE</scope>
    <source>
        <strain evidence="1">CGMCC 1.15958</strain>
    </source>
</reference>
<protein>
    <submittedName>
        <fullName evidence="1">Uncharacterized protein</fullName>
    </submittedName>
</protein>
<dbReference type="AlphaFoldDB" id="A0A917DL05"/>
<keyword evidence="2" id="KW-1185">Reference proteome</keyword>
<accession>A0A917DL05</accession>
<comment type="caution">
    <text evidence="1">The sequence shown here is derived from an EMBL/GenBank/DDBJ whole genome shotgun (WGS) entry which is preliminary data.</text>
</comment>
<proteinExistence type="predicted"/>
<sequence>MTHDKPSPVPVAVGLTYLITANELIAIRLKIIKAQLSVNFEVNCFFMVKIDLGMFDYSAKSEERFDEVFYLSIMKVPLILGLDIS</sequence>
<dbReference type="Proteomes" id="UP000609064">
    <property type="component" value="Unassembled WGS sequence"/>
</dbReference>
<organism evidence="1 2">
    <name type="scientific">Emticicia aquatilis</name>
    <dbReference type="NCBI Taxonomy" id="1537369"/>
    <lineage>
        <taxon>Bacteria</taxon>
        <taxon>Pseudomonadati</taxon>
        <taxon>Bacteroidota</taxon>
        <taxon>Cytophagia</taxon>
        <taxon>Cytophagales</taxon>
        <taxon>Leadbetterellaceae</taxon>
        <taxon>Emticicia</taxon>
    </lineage>
</organism>
<gene>
    <name evidence="1" type="ORF">GCM10011514_09270</name>
</gene>
<reference evidence="1" key="1">
    <citation type="journal article" date="2014" name="Int. J. Syst. Evol. Microbiol.">
        <title>Complete genome sequence of Corynebacterium casei LMG S-19264T (=DSM 44701T), isolated from a smear-ripened cheese.</title>
        <authorList>
            <consortium name="US DOE Joint Genome Institute (JGI-PGF)"/>
            <person name="Walter F."/>
            <person name="Albersmeier A."/>
            <person name="Kalinowski J."/>
            <person name="Ruckert C."/>
        </authorList>
    </citation>
    <scope>NUCLEOTIDE SEQUENCE</scope>
    <source>
        <strain evidence="1">CGMCC 1.15958</strain>
    </source>
</reference>
<evidence type="ECO:0000313" key="2">
    <source>
        <dbReference type="Proteomes" id="UP000609064"/>
    </source>
</evidence>
<evidence type="ECO:0000313" key="1">
    <source>
        <dbReference type="EMBL" id="GGD47425.1"/>
    </source>
</evidence>
<name>A0A917DL05_9BACT</name>
<dbReference type="EMBL" id="BMKK01000002">
    <property type="protein sequence ID" value="GGD47425.1"/>
    <property type="molecule type" value="Genomic_DNA"/>
</dbReference>